<comment type="catalytic activity">
    <reaction evidence="17">
        <text>an N,N'-diacetylchitobiosyl-diphospho-di-trans,poly-cis-dolichol + GDP-alpha-D-mannose = a beta-D-Man-(1-&gt;4)-beta-D-GlcNAc-(1-&gt;4)-alpha-D-GlcNAc-diphospho-di-trans,poly-cis-dolichol + GDP + H(+)</text>
        <dbReference type="Rhea" id="RHEA:13865"/>
        <dbReference type="Rhea" id="RHEA-COMP:19510"/>
        <dbReference type="Rhea" id="RHEA-COMP:19511"/>
        <dbReference type="ChEBI" id="CHEBI:15378"/>
        <dbReference type="ChEBI" id="CHEBI:57269"/>
        <dbReference type="ChEBI" id="CHEBI:57527"/>
        <dbReference type="ChEBI" id="CHEBI:58189"/>
        <dbReference type="ChEBI" id="CHEBI:58472"/>
        <dbReference type="EC" id="2.4.1.142"/>
    </reaction>
    <physiologicalReaction direction="left-to-right" evidence="17">
        <dbReference type="Rhea" id="RHEA:13866"/>
    </physiologicalReaction>
</comment>
<dbReference type="EC" id="2.4.1.142" evidence="4"/>
<evidence type="ECO:0000256" key="4">
    <source>
        <dbReference type="ARBA" id="ARBA00012611"/>
    </source>
</evidence>
<evidence type="ECO:0000259" key="19">
    <source>
        <dbReference type="Pfam" id="PF00534"/>
    </source>
</evidence>
<evidence type="ECO:0000256" key="12">
    <source>
        <dbReference type="ARBA" id="ARBA00024899"/>
    </source>
</evidence>
<dbReference type="PANTHER" id="PTHR13036:SF0">
    <property type="entry name" value="CHITOBIOSYLDIPHOSPHODOLICHOL BETA-MANNOSYLTRANSFERASE"/>
    <property type="match status" value="1"/>
</dbReference>
<dbReference type="Proteomes" id="UP001497383">
    <property type="component" value="Chromosome 6"/>
</dbReference>
<keyword evidence="6" id="KW-0328">Glycosyltransferase</keyword>
<dbReference type="GeneID" id="92210346"/>
<dbReference type="RefSeq" id="XP_066832088.1">
    <property type="nucleotide sequence ID" value="XM_066975451.1"/>
</dbReference>
<proteinExistence type="inferred from homology"/>
<evidence type="ECO:0000256" key="13">
    <source>
        <dbReference type="ARBA" id="ARBA00030745"/>
    </source>
</evidence>
<evidence type="ECO:0000256" key="7">
    <source>
        <dbReference type="ARBA" id="ARBA00022679"/>
    </source>
</evidence>
<feature type="transmembrane region" description="Helical" evidence="18">
    <location>
        <begin position="20"/>
        <end position="43"/>
    </location>
</feature>
<evidence type="ECO:0000313" key="20">
    <source>
        <dbReference type="EMBL" id="CAK9441281.1"/>
    </source>
</evidence>
<evidence type="ECO:0000256" key="11">
    <source>
        <dbReference type="ARBA" id="ARBA00023136"/>
    </source>
</evidence>
<keyword evidence="10 18" id="KW-1133">Transmembrane helix</keyword>
<protein>
    <recommendedName>
        <fullName evidence="5">Chitobiosyldiphosphodolichol beta-mannosyltransferase</fullName>
        <ecNumber evidence="4">2.4.1.142</ecNumber>
    </recommendedName>
    <alternativeName>
        <fullName evidence="13">Asparagine-linked glycosylation protein 1</fullName>
    </alternativeName>
    <alternativeName>
        <fullName evidence="15">Beta-1,4-mannosyltransferase</fullName>
    </alternativeName>
    <alternativeName>
        <fullName evidence="16">GDP-Man:GlcNAc2-PP-dolichol mannosyltransferase</fullName>
    </alternativeName>
    <alternativeName>
        <fullName evidence="14">GDP-mannose-dolichol diphosphochitobiose mannosyltransferase</fullName>
    </alternativeName>
</protein>
<dbReference type="SUPFAM" id="SSF53756">
    <property type="entry name" value="UDP-Glycosyltransferase/glycogen phosphorylase"/>
    <property type="match status" value="1"/>
</dbReference>
<evidence type="ECO:0000256" key="9">
    <source>
        <dbReference type="ARBA" id="ARBA00022824"/>
    </source>
</evidence>
<evidence type="ECO:0000256" key="8">
    <source>
        <dbReference type="ARBA" id="ARBA00022692"/>
    </source>
</evidence>
<dbReference type="InterPro" id="IPR001296">
    <property type="entry name" value="Glyco_trans_1"/>
</dbReference>
<dbReference type="Pfam" id="PF00534">
    <property type="entry name" value="Glycos_transf_1"/>
    <property type="match status" value="1"/>
</dbReference>
<accession>A0ABP0ZUX1</accession>
<evidence type="ECO:0000256" key="14">
    <source>
        <dbReference type="ARBA" id="ARBA00031434"/>
    </source>
</evidence>
<comment type="similarity">
    <text evidence="3">Belongs to the glycosyltransferase group 1 family.</text>
</comment>
<dbReference type="EMBL" id="OZ022410">
    <property type="protein sequence ID" value="CAK9441281.1"/>
    <property type="molecule type" value="Genomic_DNA"/>
</dbReference>
<evidence type="ECO:0000256" key="6">
    <source>
        <dbReference type="ARBA" id="ARBA00022676"/>
    </source>
</evidence>
<sequence>MVEIIKYQGFDHIWQYSGPWLYYLLALYVSLPFLAYKLLPYVFHRKVNHNRKSILILVMGDLGHSPRMCYHALSFSKLEFSVNLCGYVETQPSHQVIDDLNIDITPITSVKNTENLPFVLFAAKKIIVQIQQIGEILWKTRDQTDFVMIQNPPSIPILLVIVLFKILFSRQLKIVIDWHNLNYTILNLRYKNLAHPVVKLARAYEKFLARFASLNITVTKKMKNFLVDEFALDKSKVTTFYDRPGDQFQPILSKDAIFKHEIFQGIENIADFKILVSATSFTLDEDFGILLDALKKYELDPKSQPVILIVTGKGPLKNQFLQAVEECKYSPKVIVKTAWLSSEDYPRILASADLGVSLHTSSSGIDLPMKIVDFFGCGVPVVSLNFPAINELVKEGKNGMIAQTSTSEEICKLITDILANDALLARLKEGALQESRSRWKENWIQTLQPKFVTS</sequence>
<organism evidence="20 21">
    <name type="scientific">Lodderomyces beijingensis</name>
    <dbReference type="NCBI Taxonomy" id="1775926"/>
    <lineage>
        <taxon>Eukaryota</taxon>
        <taxon>Fungi</taxon>
        <taxon>Dikarya</taxon>
        <taxon>Ascomycota</taxon>
        <taxon>Saccharomycotina</taxon>
        <taxon>Pichiomycetes</taxon>
        <taxon>Debaryomycetaceae</taxon>
        <taxon>Candida/Lodderomyces clade</taxon>
        <taxon>Lodderomyces</taxon>
    </lineage>
</organism>
<dbReference type="Gene3D" id="3.40.50.2000">
    <property type="entry name" value="Glycogen Phosphorylase B"/>
    <property type="match status" value="2"/>
</dbReference>
<evidence type="ECO:0000256" key="17">
    <source>
        <dbReference type="ARBA" id="ARBA00045071"/>
    </source>
</evidence>
<comment type="pathway">
    <text evidence="2">Protein modification; protein glycosylation.</text>
</comment>
<evidence type="ECO:0000256" key="2">
    <source>
        <dbReference type="ARBA" id="ARBA00004922"/>
    </source>
</evidence>
<evidence type="ECO:0000256" key="10">
    <source>
        <dbReference type="ARBA" id="ARBA00022989"/>
    </source>
</evidence>
<keyword evidence="9" id="KW-0256">Endoplasmic reticulum</keyword>
<evidence type="ECO:0000256" key="18">
    <source>
        <dbReference type="SAM" id="Phobius"/>
    </source>
</evidence>
<comment type="subcellular location">
    <subcellularLocation>
        <location evidence="1">Endoplasmic reticulum membrane</location>
        <topology evidence="1">Single-pass membrane protein</topology>
    </subcellularLocation>
</comment>
<evidence type="ECO:0000256" key="15">
    <source>
        <dbReference type="ARBA" id="ARBA00031566"/>
    </source>
</evidence>
<evidence type="ECO:0000256" key="1">
    <source>
        <dbReference type="ARBA" id="ARBA00004389"/>
    </source>
</evidence>
<dbReference type="PANTHER" id="PTHR13036">
    <property type="entry name" value="BETA1,4 MANNOSYLTRANSFERASE"/>
    <property type="match status" value="1"/>
</dbReference>
<evidence type="ECO:0000256" key="5">
    <source>
        <dbReference type="ARBA" id="ARBA00015841"/>
    </source>
</evidence>
<evidence type="ECO:0000256" key="16">
    <source>
        <dbReference type="ARBA" id="ARBA00033088"/>
    </source>
</evidence>
<keyword evidence="8 18" id="KW-0812">Transmembrane</keyword>
<name>A0ABP0ZUX1_9ASCO</name>
<keyword evidence="11 18" id="KW-0472">Membrane</keyword>
<keyword evidence="21" id="KW-1185">Reference proteome</keyword>
<evidence type="ECO:0000256" key="3">
    <source>
        <dbReference type="ARBA" id="ARBA00006122"/>
    </source>
</evidence>
<feature type="domain" description="Glycosyl transferase family 1" evidence="19">
    <location>
        <begin position="263"/>
        <end position="431"/>
    </location>
</feature>
<gene>
    <name evidence="20" type="ORF">LODBEIA_P51500</name>
</gene>
<dbReference type="InterPro" id="IPR026051">
    <property type="entry name" value="ALG1-like"/>
</dbReference>
<evidence type="ECO:0000313" key="21">
    <source>
        <dbReference type="Proteomes" id="UP001497383"/>
    </source>
</evidence>
<keyword evidence="7" id="KW-0808">Transferase</keyword>
<reference evidence="20 21" key="1">
    <citation type="submission" date="2024-03" db="EMBL/GenBank/DDBJ databases">
        <authorList>
            <person name="Brejova B."/>
        </authorList>
    </citation>
    <scope>NUCLEOTIDE SEQUENCE [LARGE SCALE GENOMIC DNA]</scope>
    <source>
        <strain evidence="20 21">CBS 14171</strain>
    </source>
</reference>
<comment type="function">
    <text evidence="12">Participates in the formation of the lipid-linked precursor oligosaccharide for N-glycosylation. Involved in assembling the dolichol-pyrophosphate-GlcNAc(2)-Man(5) intermediate on the cytoplasmic surface of the ER.</text>
</comment>